<dbReference type="PIRSF" id="PIRSF001444">
    <property type="entry name" value="Adenylate_cycl"/>
    <property type="match status" value="1"/>
</dbReference>
<dbReference type="PANTHER" id="PTHR38760">
    <property type="entry name" value="ADENYLATE CYCLASE"/>
    <property type="match status" value="1"/>
</dbReference>
<name>A0ABV7T6E9_9GAMM</name>
<feature type="domain" description="Adenylate cyclase class-I N-terminal" evidence="1">
    <location>
        <begin position="21"/>
        <end position="221"/>
    </location>
</feature>
<dbReference type="EC" id="4.6.1.1" evidence="2"/>
<gene>
    <name evidence="2" type="ORF">ACFOMF_10275</name>
</gene>
<sequence length="934" mass="105956">MLRSQEIRPVLEEGIDRKVMMQLRERFLEVNRGRLARCLEAMSSRQQRVLRLLPLLFHVNHPLFPGYVSAATPAGLHGFEPEAELLAEAQTLCRSFAYKENRTRSGRNIGPSRIHGLFLMGSLGSLAHAENSDLDVWVCHDSGLSPASLCELERKCELISAWAAEQGTEAHFFVIDPARFGRGEDDVPLSAEHCGSSQHYLLLDEFYRSAIWLGGRVLTWWLVPPYEEHRYEDYVRILLERRFIRAEELLDLGHLGRIPPAEFLGAGLWQLYKGIASPYKALLKLLLTEVYASQHPRVDCLGLRFKQAVYQNRLELDALDPYLQVYRLIEEYLRGRAEPERLELVRRALYFKVDKPLSRPPSGAQKSWQRVLFEQLAGEWGWDEAQLVRLDRRSGWKVAEVSRERRALVSELTYSFRFLSQFARQQQVASSLGRRDLAIIGRKLYAAFERKPGKVELVNPGISPDMAEEALTLVCHTEAGGERLWSLYRGSLSLRQCEDFAPLKRGREPVALLAWCHRNGLIDSGTRLSLHPGDSALSEGEVAGLLGSLRQVLPLPLPRVPDEAWLLPATPQRILLLANAGLDPAELPGADSLTENPAAAENRVSTLDQVTLNSWNELLVLRYEGAQALADCLLDYLRDERPAPVLRAACHCRHRDPRVPRRLEALFGALREQLQSQPGSRYLINLGGRFQLFDLTPGQLGQHELADRQALVEHLGQLRHVWSPLRLDDQALPAGDELRLILTQGKPGRLQLFYRVEDEEAELTVLDERNTLWRQRQAFRDVQTLLTPLWRFLQAVLFRRAAHLPLQRGAELEISLHELVASGSGGALRLESRQPPRSGPEDAFYEVQAIIEPGDGDRSQVTLYCNGREFSSLEYGDALYSEVARDILGRRRHAERYPCYLTDLSAGEAPHTVQSLRHKVRLEVALNQALARLY</sequence>
<dbReference type="InterPro" id="IPR024685">
    <property type="entry name" value="Adenylate_cyclase_1_N"/>
</dbReference>
<accession>A0ABV7T6E9</accession>
<dbReference type="Pfam" id="PF01295">
    <property type="entry name" value="Adenylate_cycl"/>
    <property type="match status" value="1"/>
</dbReference>
<dbReference type="RefSeq" id="WP_386364445.1">
    <property type="nucleotide sequence ID" value="NZ_JBHRXZ010000022.1"/>
</dbReference>
<dbReference type="PANTHER" id="PTHR38760:SF1">
    <property type="entry name" value="ADENYLATE CYCLASE"/>
    <property type="match status" value="1"/>
</dbReference>
<organism evidence="2 3">
    <name type="scientific">Stutzerimonas tarimensis</name>
    <dbReference type="NCBI Taxonomy" id="1507735"/>
    <lineage>
        <taxon>Bacteria</taxon>
        <taxon>Pseudomonadati</taxon>
        <taxon>Pseudomonadota</taxon>
        <taxon>Gammaproteobacteria</taxon>
        <taxon>Pseudomonadales</taxon>
        <taxon>Pseudomonadaceae</taxon>
        <taxon>Stutzerimonas</taxon>
    </lineage>
</organism>
<evidence type="ECO:0000259" key="1">
    <source>
        <dbReference type="Pfam" id="PF12633"/>
    </source>
</evidence>
<keyword evidence="3" id="KW-1185">Reference proteome</keyword>
<evidence type="ECO:0000313" key="2">
    <source>
        <dbReference type="EMBL" id="MFC3608162.1"/>
    </source>
</evidence>
<reference evidence="3" key="1">
    <citation type="journal article" date="2019" name="Int. J. Syst. Evol. Microbiol.">
        <title>The Global Catalogue of Microorganisms (GCM) 10K type strain sequencing project: providing services to taxonomists for standard genome sequencing and annotation.</title>
        <authorList>
            <consortium name="The Broad Institute Genomics Platform"/>
            <consortium name="The Broad Institute Genome Sequencing Center for Infectious Disease"/>
            <person name="Wu L."/>
            <person name="Ma J."/>
        </authorList>
    </citation>
    <scope>NUCLEOTIDE SEQUENCE [LARGE SCALE GENOMIC DNA]</scope>
    <source>
        <strain evidence="3">KCTC 42447</strain>
    </source>
</reference>
<evidence type="ECO:0000313" key="3">
    <source>
        <dbReference type="Proteomes" id="UP001595630"/>
    </source>
</evidence>
<dbReference type="EMBL" id="JBHRXZ010000022">
    <property type="protein sequence ID" value="MFC3608162.1"/>
    <property type="molecule type" value="Genomic_DNA"/>
</dbReference>
<dbReference type="Pfam" id="PF12633">
    <property type="entry name" value="Adenyl_cycl_N"/>
    <property type="match status" value="1"/>
</dbReference>
<comment type="caution">
    <text evidence="2">The sequence shown here is derived from an EMBL/GenBank/DDBJ whole genome shotgun (WGS) entry which is preliminary data.</text>
</comment>
<dbReference type="GO" id="GO:0004016">
    <property type="term" value="F:adenylate cyclase activity"/>
    <property type="evidence" value="ECO:0007669"/>
    <property type="project" value="UniProtKB-EC"/>
</dbReference>
<protein>
    <submittedName>
        <fullName evidence="2">Class I adenylate cyclase</fullName>
        <ecNumber evidence="2">4.6.1.1</ecNumber>
    </submittedName>
</protein>
<dbReference type="Proteomes" id="UP001595630">
    <property type="component" value="Unassembled WGS sequence"/>
</dbReference>
<dbReference type="InterPro" id="IPR000274">
    <property type="entry name" value="Adenylate_cyclase_1"/>
</dbReference>
<keyword evidence="2" id="KW-0456">Lyase</keyword>
<proteinExistence type="predicted"/>